<dbReference type="SUPFAM" id="SSF55469">
    <property type="entry name" value="FMN-dependent nitroreductase-like"/>
    <property type="match status" value="1"/>
</dbReference>
<evidence type="ECO:0000313" key="2">
    <source>
        <dbReference type="Proteomes" id="UP000235916"/>
    </source>
</evidence>
<dbReference type="AlphaFoldDB" id="A0A2N8KTN4"/>
<dbReference type="RefSeq" id="WP_102766740.1">
    <property type="nucleotide sequence ID" value="NZ_POSP01000003.1"/>
</dbReference>
<dbReference type="OrthoDB" id="272552at2"/>
<dbReference type="Proteomes" id="UP000235916">
    <property type="component" value="Unassembled WGS sequence"/>
</dbReference>
<dbReference type="Gene3D" id="3.40.109.10">
    <property type="entry name" value="NADH Oxidase"/>
    <property type="match status" value="1"/>
</dbReference>
<gene>
    <name evidence="1" type="ORF">C1O66_04215</name>
</gene>
<organism evidence="1 2">
    <name type="scientific">Kinneretia aquatilis</name>
    <dbReference type="NCBI Taxonomy" id="2070761"/>
    <lineage>
        <taxon>Bacteria</taxon>
        <taxon>Pseudomonadati</taxon>
        <taxon>Pseudomonadota</taxon>
        <taxon>Betaproteobacteria</taxon>
        <taxon>Burkholderiales</taxon>
        <taxon>Sphaerotilaceae</taxon>
        <taxon>Roseateles</taxon>
    </lineage>
</organism>
<dbReference type="NCBIfam" id="NF047509">
    <property type="entry name" value="Rv3131_FMN_oxido"/>
    <property type="match status" value="1"/>
</dbReference>
<protein>
    <submittedName>
        <fullName evidence="1">Twin-arginine translocation pathway signal protein</fullName>
    </submittedName>
</protein>
<proteinExistence type="predicted"/>
<dbReference type="EMBL" id="POSP01000003">
    <property type="protein sequence ID" value="PND36819.1"/>
    <property type="molecule type" value="Genomic_DNA"/>
</dbReference>
<dbReference type="GO" id="GO:0016491">
    <property type="term" value="F:oxidoreductase activity"/>
    <property type="evidence" value="ECO:0007669"/>
    <property type="project" value="InterPro"/>
</dbReference>
<dbReference type="InterPro" id="IPR000415">
    <property type="entry name" value="Nitroreductase-like"/>
</dbReference>
<evidence type="ECO:0000313" key="1">
    <source>
        <dbReference type="EMBL" id="PND36819.1"/>
    </source>
</evidence>
<keyword evidence="2" id="KW-1185">Reference proteome</keyword>
<name>A0A2N8KTN4_9BURK</name>
<accession>A0A2N8KTN4</accession>
<comment type="caution">
    <text evidence="1">The sequence shown here is derived from an EMBL/GenBank/DDBJ whole genome shotgun (WGS) entry which is preliminary data.</text>
</comment>
<reference evidence="1 2" key="1">
    <citation type="submission" date="2018-01" db="EMBL/GenBank/DDBJ databases">
        <title>Draft genome sequence of Paucibacter aquatile CR182 isolated from freshwater of the Nakdong River.</title>
        <authorList>
            <person name="Choi A."/>
            <person name="Chung E.J."/>
        </authorList>
    </citation>
    <scope>NUCLEOTIDE SEQUENCE [LARGE SCALE GENOMIC DNA]</scope>
    <source>
        <strain evidence="1 2">CR182</strain>
    </source>
</reference>
<sequence length="397" mass="43756">MSPRADGRQPARRAFIRLLGGGVVGAALPLSGCTQEVPPPALSAWQEPVQNIAGDVRHWLLAHALLAPNPHNRQPWLADLRESGQILLICDGERLLPETDPWGRQILIGCGAFIELAVIAAAERGIRLQVEAFPNGEPTPFTLPGGQVIARLRLRTEPGLARDPLFAQIRRRHTHKGLYDSSRSVSAEQWQTLRDAAVEAGAGLRVGAVTDGKTMDALRRITREAFETEMLTPRTYLESARLMRIGPAEVEQHRDGIALMGGMVRLSAALGLFNRFEVPRADSSSMAQIRKRWAAFETASGYLWIVSEDNSRAAQLRCGRAYVRSHLRACAAGLDMHPLSQALQEYAEVRPHLRALRQLLACSEDSPETVQMLARVGYGLEAASPAPRRELREMFLT</sequence>